<reference evidence="6" key="4">
    <citation type="submission" date="2025-08" db="UniProtKB">
        <authorList>
            <consortium name="Ensembl"/>
        </authorList>
    </citation>
    <scope>IDENTIFICATION</scope>
</reference>
<dbReference type="InterPro" id="IPR036179">
    <property type="entry name" value="Ig-like_dom_sf"/>
</dbReference>
<organism evidence="6 7">
    <name type="scientific">Rhinolophus ferrumequinum</name>
    <name type="common">Greater horseshoe bat</name>
    <dbReference type="NCBI Taxonomy" id="59479"/>
    <lineage>
        <taxon>Eukaryota</taxon>
        <taxon>Metazoa</taxon>
        <taxon>Chordata</taxon>
        <taxon>Craniata</taxon>
        <taxon>Vertebrata</taxon>
        <taxon>Euteleostomi</taxon>
        <taxon>Mammalia</taxon>
        <taxon>Eutheria</taxon>
        <taxon>Laurasiatheria</taxon>
        <taxon>Chiroptera</taxon>
        <taxon>Yinpterochiroptera</taxon>
        <taxon>Rhinolophoidea</taxon>
        <taxon>Rhinolophidae</taxon>
        <taxon>Rhinolophinae</taxon>
        <taxon>Rhinolophus</taxon>
    </lineage>
</organism>
<dbReference type="SMART" id="SM00408">
    <property type="entry name" value="IGc2"/>
    <property type="match status" value="3"/>
</dbReference>
<dbReference type="Pfam" id="PF13895">
    <property type="entry name" value="Ig_2"/>
    <property type="match status" value="1"/>
</dbReference>
<keyword evidence="3" id="KW-0393">Immunoglobulin domain</keyword>
<dbReference type="SUPFAM" id="SSF48726">
    <property type="entry name" value="Immunoglobulin"/>
    <property type="match status" value="4"/>
</dbReference>
<evidence type="ECO:0000313" key="7">
    <source>
        <dbReference type="Proteomes" id="UP000472240"/>
    </source>
</evidence>
<dbReference type="InterPro" id="IPR007110">
    <property type="entry name" value="Ig-like_dom"/>
</dbReference>
<dbReference type="InterPro" id="IPR003598">
    <property type="entry name" value="Ig_sub2"/>
</dbReference>
<dbReference type="GeneTree" id="ENSGT01100000263478"/>
<dbReference type="Proteomes" id="UP000472240">
    <property type="component" value="Chromosome 15"/>
</dbReference>
<keyword evidence="7" id="KW-1185">Reference proteome</keyword>
<sequence>SHPILQVESDSFLGVLPKPSIWADPGPVVPKGSRVIIWCQGSLQAEVYRLYKEPGSQVLDTETPQDSSNKTGFLIEPMSSTTAGRYQCAYYTRRNSWSERSDPLSLVVTGMYDAPSLSAQPSPVVASGEKVSFSCSSHFTGGAFHLLKDRGADQPIHMDSRINYGRWPAQAQALFPVGPVNTSHGGTYRCYGSSSSNPNVWSHPSKPLPLKVTGVCRKPTLSAQPGPFVLPGDNLTLQCHSEAGFDRFALTKDVGLTPTQGLDGQHSPDFPLGRVTRVHGGRYRCYTGHNLSYAWSAPSAPLDILITGMYEKPSLSAQPGPSVSRGENVTLQCRSETSLDNFHLHKVGSPAPPRHLRLGDTAAPSQANFRISPVTSAHGGTYRCYSSRGTSPYLLSHASDPLQLVVSASDTQEYTMGNVTRMGVAGLILVVLGMLLFEAWHSQRRTHSAARTGTQRHPTIKVEP</sequence>
<evidence type="ECO:0000259" key="5">
    <source>
        <dbReference type="PROSITE" id="PS50835"/>
    </source>
</evidence>
<feature type="domain" description="Ig-like" evidence="5">
    <location>
        <begin position="313"/>
        <end position="407"/>
    </location>
</feature>
<accession>A0A671EQ54</accession>
<dbReference type="FunFam" id="2.60.40.10:FF:000049">
    <property type="entry name" value="Leukocyte immunoglobulin-like receptor subfamily B member 1"/>
    <property type="match status" value="4"/>
</dbReference>
<reference evidence="6" key="5">
    <citation type="submission" date="2025-09" db="UniProtKB">
        <authorList>
            <consortium name="Ensembl"/>
        </authorList>
    </citation>
    <scope>IDENTIFICATION</scope>
</reference>
<dbReference type="AlphaFoldDB" id="A0A671EQ54"/>
<dbReference type="OMA" id="GLCWGPW"/>
<reference evidence="7" key="3">
    <citation type="submission" date="2018-12" db="EMBL/GenBank/DDBJ databases">
        <title>G10K-VGP greater horseshoe bat female genome, primary haplotype.</title>
        <authorList>
            <person name="Teeling E."/>
            <person name="Myers G."/>
            <person name="Vernes S."/>
            <person name="Pippel M."/>
            <person name="Winkler S."/>
            <person name="Fedrigo O."/>
            <person name="Rhie A."/>
            <person name="Koren S."/>
            <person name="Phillippy A."/>
            <person name="Lewin H."/>
            <person name="Damas J."/>
            <person name="Howe K."/>
            <person name="Mountcastle J."/>
            <person name="Jarvis E.D."/>
        </authorList>
    </citation>
    <scope>NUCLEOTIDE SEQUENCE [LARGE SCALE GENOMIC DNA]</scope>
</reference>
<dbReference type="PROSITE" id="PS50835">
    <property type="entry name" value="IG_LIKE"/>
    <property type="match status" value="1"/>
</dbReference>
<name>A0A671EQ54_RHIFE</name>
<evidence type="ECO:0000256" key="1">
    <source>
        <dbReference type="ARBA" id="ARBA00022729"/>
    </source>
</evidence>
<feature type="transmembrane region" description="Helical" evidence="4">
    <location>
        <begin position="419"/>
        <end position="437"/>
    </location>
</feature>
<dbReference type="InterPro" id="IPR003599">
    <property type="entry name" value="Ig_sub"/>
</dbReference>
<dbReference type="Ensembl" id="ENSRFET00010016830.1">
    <property type="protein sequence ID" value="ENSRFEP00010015416.1"/>
    <property type="gene ID" value="ENSRFEG00010010144.1"/>
</dbReference>
<dbReference type="Gene3D" id="2.60.40.10">
    <property type="entry name" value="Immunoglobulins"/>
    <property type="match status" value="4"/>
</dbReference>
<reference evidence="6 7" key="2">
    <citation type="journal article" date="2018" name="Annu Rev Anim Biosci">
        <title>Bat Biology, Genomes, and the Bat1K Project: To Generate Chromosome-Level Genomes for All Living Bat Species.</title>
        <authorList>
            <person name="Teeling E.C."/>
            <person name="Vernes S.C."/>
            <person name="Davalos L.M."/>
            <person name="Ray D.A."/>
            <person name="Gilbert M.T.P."/>
            <person name="Myers E."/>
        </authorList>
    </citation>
    <scope>NUCLEOTIDE SEQUENCE</scope>
</reference>
<reference evidence="6 7" key="1">
    <citation type="journal article" date="2015" name="Annu Rev Anim Biosci">
        <title>The Genome 10K Project: a way forward.</title>
        <authorList>
            <person name="Koepfli K.P."/>
            <person name="Paten B."/>
            <person name="O'Brien S.J."/>
            <person name="Koepfli K.P."/>
            <person name="Paten B."/>
            <person name="Antunes A."/>
            <person name="Belov K."/>
            <person name="Bustamante C."/>
            <person name="Castoe T.A."/>
            <person name="Clawson H."/>
            <person name="Crawford A.J."/>
            <person name="Diekhans M."/>
            <person name="Distel D."/>
            <person name="Durbin R."/>
            <person name="Earl D."/>
            <person name="Fujita M.K."/>
            <person name="Gamble T."/>
            <person name="Georges A."/>
            <person name="Gemmell N."/>
            <person name="Gilbert M.T."/>
            <person name="Graves J.M."/>
            <person name="Green R.E."/>
            <person name="Hickey G."/>
            <person name="Jarvis E.D."/>
            <person name="Johnson W."/>
            <person name="Komissarov A."/>
            <person name="Korf I."/>
            <person name="Kuhn R."/>
            <person name="Larkin D.M."/>
            <person name="Lewin H."/>
            <person name="Lopez J.V."/>
            <person name="Ma J."/>
            <person name="Marques-Bonet T."/>
            <person name="Miller W."/>
            <person name="Murphy R."/>
            <person name="Pevzner P."/>
            <person name="Shapiro B."/>
            <person name="Steiner C."/>
            <person name="Tamazian G."/>
            <person name="Venkatesh B."/>
            <person name="Wang J."/>
            <person name="Wayne R."/>
            <person name="Wiley E."/>
            <person name="Yang H."/>
            <person name="Zhang G."/>
            <person name="Haussler D."/>
            <person name="Ryder O."/>
            <person name="O'Brien S.J."/>
        </authorList>
    </citation>
    <scope>NUCLEOTIDE SEQUENCE</scope>
</reference>
<dbReference type="Pfam" id="PF13927">
    <property type="entry name" value="Ig_3"/>
    <property type="match status" value="1"/>
</dbReference>
<proteinExistence type="predicted"/>
<evidence type="ECO:0000256" key="2">
    <source>
        <dbReference type="ARBA" id="ARBA00023157"/>
    </source>
</evidence>
<keyword evidence="4" id="KW-1133">Transmembrane helix</keyword>
<dbReference type="SMART" id="SM00409">
    <property type="entry name" value="IG"/>
    <property type="match status" value="4"/>
</dbReference>
<keyword evidence="2" id="KW-1015">Disulfide bond</keyword>
<dbReference type="InterPro" id="IPR050412">
    <property type="entry name" value="Ig-like_Receptors_ImmuneReg"/>
</dbReference>
<dbReference type="GO" id="GO:0019221">
    <property type="term" value="P:cytokine-mediated signaling pathway"/>
    <property type="evidence" value="ECO:0007669"/>
    <property type="project" value="TreeGrafter"/>
</dbReference>
<keyword evidence="1" id="KW-0732">Signal</keyword>
<keyword evidence="4" id="KW-0812">Transmembrane</keyword>
<evidence type="ECO:0000256" key="3">
    <source>
        <dbReference type="ARBA" id="ARBA00023319"/>
    </source>
</evidence>
<dbReference type="InParanoid" id="A0A671EQ54"/>
<dbReference type="GO" id="GO:0032396">
    <property type="term" value="F:inhibitory MHC class I receptor activity"/>
    <property type="evidence" value="ECO:0007669"/>
    <property type="project" value="TreeGrafter"/>
</dbReference>
<dbReference type="PANTHER" id="PTHR11738:SF88">
    <property type="entry name" value="IG-LIKE DOMAIN-CONTAINING PROTEIN"/>
    <property type="match status" value="1"/>
</dbReference>
<evidence type="ECO:0000256" key="4">
    <source>
        <dbReference type="SAM" id="Phobius"/>
    </source>
</evidence>
<protein>
    <recommendedName>
        <fullName evidence="5">Ig-like domain-containing protein</fullName>
    </recommendedName>
</protein>
<dbReference type="InterPro" id="IPR013783">
    <property type="entry name" value="Ig-like_fold"/>
</dbReference>
<evidence type="ECO:0000313" key="6">
    <source>
        <dbReference type="Ensembl" id="ENSRFEP00010015416.1"/>
    </source>
</evidence>
<keyword evidence="4" id="KW-0472">Membrane</keyword>
<dbReference type="GO" id="GO:0002764">
    <property type="term" value="P:immune response-regulating signaling pathway"/>
    <property type="evidence" value="ECO:0007669"/>
    <property type="project" value="TreeGrafter"/>
</dbReference>
<dbReference type="GO" id="GO:0005886">
    <property type="term" value="C:plasma membrane"/>
    <property type="evidence" value="ECO:0007669"/>
    <property type="project" value="TreeGrafter"/>
</dbReference>
<dbReference type="PANTHER" id="PTHR11738">
    <property type="entry name" value="MHC CLASS I NK CELL RECEPTOR"/>
    <property type="match status" value="1"/>
</dbReference>